<dbReference type="AlphaFoldDB" id="A0A366DMH1"/>
<accession>A0A366DMH1</accession>
<gene>
    <name evidence="1" type="ORF">DFR47_11375</name>
</gene>
<sequence length="140" mass="15239">MARVGIDATTGRCLVGWDHCLQSIIKILTTELRERVQLRGFGSMLARLLDRPQNPETVIDFYMATAEALEPRMIEGRQLGEPGFVLLQSSVNLSVPGTVRLEVGGVFFENGHLGDYSNPVERTAILSIVVAEGQVSVGAL</sequence>
<reference evidence="1 2" key="1">
    <citation type="submission" date="2018-06" db="EMBL/GenBank/DDBJ databases">
        <title>Genomic Encyclopedia of Type Strains, Phase IV (KMG-IV): sequencing the most valuable type-strain genomes for metagenomic binning, comparative biology and taxonomic classification.</title>
        <authorList>
            <person name="Goeker M."/>
        </authorList>
    </citation>
    <scope>NUCLEOTIDE SEQUENCE [LARGE SCALE GENOMIC DNA]</scope>
    <source>
        <strain evidence="1 2">DSM 25619</strain>
    </source>
</reference>
<organism evidence="1 2">
    <name type="scientific">Pseudochrobactrum asaccharolyticum</name>
    <dbReference type="NCBI Taxonomy" id="354351"/>
    <lineage>
        <taxon>Bacteria</taxon>
        <taxon>Pseudomonadati</taxon>
        <taxon>Pseudomonadota</taxon>
        <taxon>Alphaproteobacteria</taxon>
        <taxon>Hyphomicrobiales</taxon>
        <taxon>Brucellaceae</taxon>
        <taxon>Pseudochrobactrum</taxon>
    </lineage>
</organism>
<dbReference type="Proteomes" id="UP000252893">
    <property type="component" value="Unassembled WGS sequence"/>
</dbReference>
<evidence type="ECO:0008006" key="3">
    <source>
        <dbReference type="Google" id="ProtNLM"/>
    </source>
</evidence>
<evidence type="ECO:0000313" key="2">
    <source>
        <dbReference type="Proteomes" id="UP000252893"/>
    </source>
</evidence>
<dbReference type="SUPFAM" id="SSF160719">
    <property type="entry name" value="gpW/gp25-like"/>
    <property type="match status" value="1"/>
</dbReference>
<keyword evidence="2" id="KW-1185">Reference proteome</keyword>
<name>A0A366DMH1_9HYPH</name>
<dbReference type="Gene3D" id="3.10.450.40">
    <property type="match status" value="1"/>
</dbReference>
<dbReference type="EMBL" id="QNRH01000013">
    <property type="protein sequence ID" value="RBO90514.1"/>
    <property type="molecule type" value="Genomic_DNA"/>
</dbReference>
<evidence type="ECO:0000313" key="1">
    <source>
        <dbReference type="EMBL" id="RBO90514.1"/>
    </source>
</evidence>
<proteinExistence type="predicted"/>
<comment type="caution">
    <text evidence="1">The sequence shown here is derived from an EMBL/GenBank/DDBJ whole genome shotgun (WGS) entry which is preliminary data.</text>
</comment>
<protein>
    <recommendedName>
        <fullName evidence="3">Baseplate assembly protein</fullName>
    </recommendedName>
</protein>